<accession>A0A2G5SJI2</accession>
<evidence type="ECO:0000313" key="1">
    <source>
        <dbReference type="EMBL" id="PIC15026.1"/>
    </source>
</evidence>
<keyword evidence="2" id="KW-1185">Reference proteome</keyword>
<reference evidence="2" key="1">
    <citation type="submission" date="2017-10" db="EMBL/GenBank/DDBJ databases">
        <title>Rapid genome shrinkage in a self-fertile nematode reveals novel sperm competition proteins.</title>
        <authorList>
            <person name="Yin D."/>
            <person name="Schwarz E.M."/>
            <person name="Thomas C.G."/>
            <person name="Felde R.L."/>
            <person name="Korf I.F."/>
            <person name="Cutter A.D."/>
            <person name="Schartner C.M."/>
            <person name="Ralston E.J."/>
            <person name="Meyer B.J."/>
            <person name="Haag E.S."/>
        </authorList>
    </citation>
    <scope>NUCLEOTIDE SEQUENCE [LARGE SCALE GENOMIC DNA]</scope>
    <source>
        <strain evidence="2">JU1422</strain>
    </source>
</reference>
<gene>
    <name evidence="1" type="ORF">B9Z55_027133</name>
</gene>
<comment type="caution">
    <text evidence="1">The sequence shown here is derived from an EMBL/GenBank/DDBJ whole genome shotgun (WGS) entry which is preliminary data.</text>
</comment>
<organism evidence="1 2">
    <name type="scientific">Caenorhabditis nigoni</name>
    <dbReference type="NCBI Taxonomy" id="1611254"/>
    <lineage>
        <taxon>Eukaryota</taxon>
        <taxon>Metazoa</taxon>
        <taxon>Ecdysozoa</taxon>
        <taxon>Nematoda</taxon>
        <taxon>Chromadorea</taxon>
        <taxon>Rhabditida</taxon>
        <taxon>Rhabditina</taxon>
        <taxon>Rhabditomorpha</taxon>
        <taxon>Rhabditoidea</taxon>
        <taxon>Rhabditidae</taxon>
        <taxon>Peloderinae</taxon>
        <taxon>Caenorhabditis</taxon>
    </lineage>
</organism>
<evidence type="ECO:0000313" key="2">
    <source>
        <dbReference type="Proteomes" id="UP000230233"/>
    </source>
</evidence>
<sequence length="132" mass="15494">MNSAGMTWDETLASKGQQVMREFDRNVLHFVSRGKNYSIYLTAYFENSDYRYVKQYEDREIEPTARFPLNRPSEYDGKQNLATYGLEVYTPTQRLIGCVSCKYDIFVTFDTDNTKSKSWSNLRYDLFCLIGP</sequence>
<dbReference type="AlphaFoldDB" id="A0A2G5SJI2"/>
<name>A0A2G5SJI2_9PELO</name>
<protein>
    <submittedName>
        <fullName evidence="1">Uncharacterized protein</fullName>
    </submittedName>
</protein>
<proteinExistence type="predicted"/>
<dbReference type="EMBL" id="PDUG01000007">
    <property type="protein sequence ID" value="PIC15026.1"/>
    <property type="molecule type" value="Genomic_DNA"/>
</dbReference>
<dbReference type="Proteomes" id="UP000230233">
    <property type="component" value="Unassembled WGS sequence"/>
</dbReference>